<dbReference type="AlphaFoldDB" id="A0A814YPK2"/>
<dbReference type="OrthoDB" id="408631at2759"/>
<sequence length="346" mass="39157">MPDYARPTLSADYRAFEEIMRMTPLAQLDPTADILTIIKELRLAFTMGTTVPKPSQCQLNKEVFEHDGHSVDAYWIDYHQNNFQKNSDKIVLYFHGGGYMLGDIHSKSYLLCSDRRSICFLNIFTGYSGFECHLSRLFNVTMLHLEYRLCPEHALPAAVDDAVALYNALLHHNISSSQLLFMGDSARGGLSLLTVQALLIRQLPLPRGVIVLSPWTDLSASGESYKRNRQIDVVFRDMKEDDGGTVKLMLGPNTSQLSADNPIFSPLFGSFEGFPPMYINVGTAEILEDDSKRVLKKAQEAGVDVKFEEGLHMMHVYPVFFAYYPEARNTLQNINKWIQTLESNIE</sequence>
<dbReference type="EMBL" id="CAJNOQ010009754">
    <property type="protein sequence ID" value="CAF1233182.1"/>
    <property type="molecule type" value="Genomic_DNA"/>
</dbReference>
<dbReference type="PANTHER" id="PTHR48081:SF8">
    <property type="entry name" value="ALPHA_BETA HYDROLASE FOLD-3 DOMAIN-CONTAINING PROTEIN-RELATED"/>
    <property type="match status" value="1"/>
</dbReference>
<proteinExistence type="predicted"/>
<evidence type="ECO:0000313" key="4">
    <source>
        <dbReference type="EMBL" id="CAF3995699.1"/>
    </source>
</evidence>
<evidence type="ECO:0000313" key="3">
    <source>
        <dbReference type="EMBL" id="CAF1233182.1"/>
    </source>
</evidence>
<keyword evidence="5" id="KW-1185">Reference proteome</keyword>
<protein>
    <recommendedName>
        <fullName evidence="2">Alpha/beta hydrolase fold-3 domain-containing protein</fullName>
    </recommendedName>
</protein>
<dbReference type="SUPFAM" id="SSF53474">
    <property type="entry name" value="alpha/beta-Hydrolases"/>
    <property type="match status" value="1"/>
</dbReference>
<dbReference type="GO" id="GO:0016787">
    <property type="term" value="F:hydrolase activity"/>
    <property type="evidence" value="ECO:0007669"/>
    <property type="project" value="UniProtKB-KW"/>
</dbReference>
<dbReference type="InterPro" id="IPR050300">
    <property type="entry name" value="GDXG_lipolytic_enzyme"/>
</dbReference>
<organism evidence="3 5">
    <name type="scientific">Didymodactylos carnosus</name>
    <dbReference type="NCBI Taxonomy" id="1234261"/>
    <lineage>
        <taxon>Eukaryota</taxon>
        <taxon>Metazoa</taxon>
        <taxon>Spiralia</taxon>
        <taxon>Gnathifera</taxon>
        <taxon>Rotifera</taxon>
        <taxon>Eurotatoria</taxon>
        <taxon>Bdelloidea</taxon>
        <taxon>Philodinida</taxon>
        <taxon>Philodinidae</taxon>
        <taxon>Didymodactylos</taxon>
    </lineage>
</organism>
<evidence type="ECO:0000313" key="5">
    <source>
        <dbReference type="Proteomes" id="UP000663829"/>
    </source>
</evidence>
<dbReference type="Gene3D" id="3.40.50.1820">
    <property type="entry name" value="alpha/beta hydrolase"/>
    <property type="match status" value="1"/>
</dbReference>
<comment type="caution">
    <text evidence="3">The sequence shown here is derived from an EMBL/GenBank/DDBJ whole genome shotgun (WGS) entry which is preliminary data.</text>
</comment>
<dbReference type="Pfam" id="PF07859">
    <property type="entry name" value="Abhydrolase_3"/>
    <property type="match status" value="1"/>
</dbReference>
<name>A0A814YPK2_9BILA</name>
<dbReference type="InterPro" id="IPR029058">
    <property type="entry name" value="AB_hydrolase_fold"/>
</dbReference>
<reference evidence="3" key="1">
    <citation type="submission" date="2021-02" db="EMBL/GenBank/DDBJ databases">
        <authorList>
            <person name="Nowell W R."/>
        </authorList>
    </citation>
    <scope>NUCLEOTIDE SEQUENCE</scope>
</reference>
<evidence type="ECO:0000259" key="2">
    <source>
        <dbReference type="Pfam" id="PF07859"/>
    </source>
</evidence>
<accession>A0A814YPK2</accession>
<evidence type="ECO:0000256" key="1">
    <source>
        <dbReference type="ARBA" id="ARBA00022801"/>
    </source>
</evidence>
<dbReference type="EMBL" id="CAJOBC010009756">
    <property type="protein sequence ID" value="CAF3995699.1"/>
    <property type="molecule type" value="Genomic_DNA"/>
</dbReference>
<keyword evidence="1" id="KW-0378">Hydrolase</keyword>
<feature type="domain" description="Alpha/beta hydrolase fold-3" evidence="2">
    <location>
        <begin position="133"/>
        <end position="317"/>
    </location>
</feature>
<dbReference type="Proteomes" id="UP000681722">
    <property type="component" value="Unassembled WGS sequence"/>
</dbReference>
<dbReference type="PANTHER" id="PTHR48081">
    <property type="entry name" value="AB HYDROLASE SUPERFAMILY PROTEIN C4A8.06C"/>
    <property type="match status" value="1"/>
</dbReference>
<gene>
    <name evidence="3" type="ORF">GPM918_LOCUS25277</name>
    <name evidence="4" type="ORF">SRO942_LOCUS25279</name>
</gene>
<dbReference type="Proteomes" id="UP000663829">
    <property type="component" value="Unassembled WGS sequence"/>
</dbReference>
<dbReference type="InterPro" id="IPR013094">
    <property type="entry name" value="AB_hydrolase_3"/>
</dbReference>